<comment type="caution">
    <text evidence="2">The sequence shown here is derived from an EMBL/GenBank/DDBJ whole genome shotgun (WGS) entry which is preliminary data.</text>
</comment>
<protein>
    <recommendedName>
        <fullName evidence="4">Serine-threonine/tyrosine-protein kinase catalytic domain-containing protein</fullName>
    </recommendedName>
</protein>
<feature type="region of interest" description="Disordered" evidence="1">
    <location>
        <begin position="1"/>
        <end position="30"/>
    </location>
</feature>
<dbReference type="AlphaFoldDB" id="A0A916E4A0"/>
<dbReference type="EMBL" id="CAGKOT010000012">
    <property type="protein sequence ID" value="CAB5358107.1"/>
    <property type="molecule type" value="Genomic_DNA"/>
</dbReference>
<dbReference type="Proteomes" id="UP000684084">
    <property type="component" value="Unassembled WGS sequence"/>
</dbReference>
<evidence type="ECO:0008006" key="4">
    <source>
        <dbReference type="Google" id="ProtNLM"/>
    </source>
</evidence>
<proteinExistence type="predicted"/>
<reference evidence="2" key="1">
    <citation type="submission" date="2020-05" db="EMBL/GenBank/DDBJ databases">
        <authorList>
            <person name="Rincon C."/>
            <person name="Sanders R I."/>
            <person name="Robbins C."/>
            <person name="Chaturvedi A."/>
        </authorList>
    </citation>
    <scope>NUCLEOTIDE SEQUENCE</scope>
    <source>
        <strain evidence="2">CHB12</strain>
    </source>
</reference>
<feature type="compositionally biased region" description="Basic and acidic residues" evidence="1">
    <location>
        <begin position="1"/>
        <end position="11"/>
    </location>
</feature>
<dbReference type="OrthoDB" id="2385107at2759"/>
<name>A0A916E4A0_9GLOM</name>
<evidence type="ECO:0000313" key="2">
    <source>
        <dbReference type="EMBL" id="CAB5358107.1"/>
    </source>
</evidence>
<accession>A0A916E4A0</accession>
<evidence type="ECO:0000256" key="1">
    <source>
        <dbReference type="SAM" id="MobiDB-lite"/>
    </source>
</evidence>
<sequence length="106" mass="12064">MKSCWDSDPKKRPSIGDIENSKKLGSKFSEKPHPKAIYTSRSLNSYISKCSSINFSSNDYISNDLEFDIDIKSSEFNVIGTKRNIEELNINSYENSNEKRIKTSSS</sequence>
<gene>
    <name evidence="2" type="ORF">CHRIB12_LOCUS7086</name>
</gene>
<evidence type="ECO:0000313" key="3">
    <source>
        <dbReference type="Proteomes" id="UP000684084"/>
    </source>
</evidence>
<organism evidence="2 3">
    <name type="scientific">Rhizophagus irregularis</name>
    <dbReference type="NCBI Taxonomy" id="588596"/>
    <lineage>
        <taxon>Eukaryota</taxon>
        <taxon>Fungi</taxon>
        <taxon>Fungi incertae sedis</taxon>
        <taxon>Mucoromycota</taxon>
        <taxon>Glomeromycotina</taxon>
        <taxon>Glomeromycetes</taxon>
        <taxon>Glomerales</taxon>
        <taxon>Glomeraceae</taxon>
        <taxon>Rhizophagus</taxon>
    </lineage>
</organism>